<reference evidence="2" key="1">
    <citation type="submission" date="2016-12" db="EMBL/GenBank/DDBJ databases">
        <authorList>
            <person name="Varghese N."/>
            <person name="Submissions S."/>
        </authorList>
    </citation>
    <scope>NUCLEOTIDE SEQUENCE [LARGE SCALE GENOMIC DNA]</scope>
    <source>
        <strain evidence="2">DSM 25035</strain>
    </source>
</reference>
<dbReference type="Proteomes" id="UP000184609">
    <property type="component" value="Unassembled WGS sequence"/>
</dbReference>
<dbReference type="STRING" id="1073327.SAMN04488108_0437"/>
<name>A0A1M7Z4V1_9BACT</name>
<protein>
    <recommendedName>
        <fullName evidence="3">Lipoprotein</fullName>
    </recommendedName>
</protein>
<dbReference type="EMBL" id="FRXN01000001">
    <property type="protein sequence ID" value="SHO59899.1"/>
    <property type="molecule type" value="Genomic_DNA"/>
</dbReference>
<evidence type="ECO:0000313" key="1">
    <source>
        <dbReference type="EMBL" id="SHO59899.1"/>
    </source>
</evidence>
<evidence type="ECO:0000313" key="2">
    <source>
        <dbReference type="Proteomes" id="UP000184609"/>
    </source>
</evidence>
<organism evidence="1 2">
    <name type="scientific">Algoriphagus zhangzhouensis</name>
    <dbReference type="NCBI Taxonomy" id="1073327"/>
    <lineage>
        <taxon>Bacteria</taxon>
        <taxon>Pseudomonadati</taxon>
        <taxon>Bacteroidota</taxon>
        <taxon>Cytophagia</taxon>
        <taxon>Cytophagales</taxon>
        <taxon>Cyclobacteriaceae</taxon>
        <taxon>Algoriphagus</taxon>
    </lineage>
</organism>
<dbReference type="AlphaFoldDB" id="A0A1M7Z4V1"/>
<sequence length="257" mass="28070">MKKTSIFTDKQWGKKLAIFSCLAFALTSCNQENENPDLSISEEEAAEVIFNAVDGDSGGILDQSESLGSFSSQIPSQGEEARYASNSFNFTCGTPQTYEWSQEITKTNAQIAWDYLVTWTVNCSINRIPSQIVFALAGNSFYESPRISSADSNTIQWTFSGIEPTAEQYQLGLTMERIGNQVSYINETKQFSSKLNLSADNLTLEKSETGVILGKVQVSLSGTGSGGETFAYGGTLELKSTQVILTLNSGQVFTKNR</sequence>
<accession>A0A1M7Z4V1</accession>
<dbReference type="PROSITE" id="PS51257">
    <property type="entry name" value="PROKAR_LIPOPROTEIN"/>
    <property type="match status" value="1"/>
</dbReference>
<evidence type="ECO:0008006" key="3">
    <source>
        <dbReference type="Google" id="ProtNLM"/>
    </source>
</evidence>
<keyword evidence="2" id="KW-1185">Reference proteome</keyword>
<proteinExistence type="predicted"/>
<dbReference type="RefSeq" id="WP_073570105.1">
    <property type="nucleotide sequence ID" value="NZ_FRXN01000001.1"/>
</dbReference>
<gene>
    <name evidence="1" type="ORF">SAMN04488108_0437</name>
</gene>